<accession>A0A811Z1L9</accession>
<sequence>MWTIQPPEGKRRVASEGTWAGVSQSLASRKRPAGRWGAVSSPALPLHPSSLLAPLCPLLAMAPGEKIKAKIKKNLPVRGPQAPTIKELMRWYCLNTNTHGCRRIVVSRGRLRRLLWILFTLTAVALIFWQCALLVASFYTVSVSIKVHFQKLDFPAVTICNINPYKYSVVRDLLADLEQETRVALKTLYGFPENTSRKRREAESWSSAWEGTRPKFLRLVPLMVFSQDETSQARDFLTGRKRKFSGRIIHKASDAMHVHASKEVVGFQLCSNDTSHCTLYTFSSGVNAIQEWYKLHYMNIMAQVPLEKKINMSYSAEELLVTCLFDGVSCDARNFTLFHHPMYGNCYTFNNRENETILSTSMGGSEYGLQVILYINEEEYNPFLVSSTGAKVIVHRQDEYPFIEDVGTEIETAMATSIGMHLTESFKLSEPYSQCTEDGSDVPISNIYNAAYSLQICLHSCFQTKMVEKCGCAQYSQPLPPAANYCNYQQHPNWMYCYYELHQAFVREELGCQSVCREACSFKEWTLTTSLAQWPSVVSEKWLLPVLTWDQGQQIKKKLNKTDLAKLLIFYKDLNQRSIMESPANSIEMLLSNFGGQLGLWMSCSVVCVIEIIEVFFIDSLSIITRRQWQKAKEWWARRHAPPSPQGQDNPGLDIDDDLPTFTSALRLPPAPGTQVPGTPPPRYNTLRLERAFSDQLTDTQEPAES</sequence>
<evidence type="ECO:0000256" key="7">
    <source>
        <dbReference type="ARBA" id="ARBA00023053"/>
    </source>
</evidence>
<evidence type="ECO:0000256" key="11">
    <source>
        <dbReference type="ARBA" id="ARBA00023201"/>
    </source>
</evidence>
<dbReference type="FunFam" id="2.60.470.10:FF:000005">
    <property type="entry name" value="Amiloride-sensitive sodium channel subunit gamma"/>
    <property type="match status" value="1"/>
</dbReference>
<keyword evidence="7" id="KW-0915">Sodium</keyword>
<dbReference type="InterPro" id="IPR001873">
    <property type="entry name" value="ENaC"/>
</dbReference>
<evidence type="ECO:0000256" key="14">
    <source>
        <dbReference type="ARBA" id="ARBA00038067"/>
    </source>
</evidence>
<evidence type="ECO:0000256" key="8">
    <source>
        <dbReference type="ARBA" id="ARBA00023065"/>
    </source>
</evidence>
<keyword evidence="3" id="KW-0894">Sodium channel</keyword>
<dbReference type="Gene3D" id="1.10.287.770">
    <property type="entry name" value="YojJ-like"/>
    <property type="match status" value="1"/>
</dbReference>
<keyword evidence="4" id="KW-1003">Cell membrane</keyword>
<name>A0A811Z1L9_NYCPR</name>
<evidence type="ECO:0000256" key="19">
    <source>
        <dbReference type="SAM" id="Phobius"/>
    </source>
</evidence>
<evidence type="ECO:0000256" key="2">
    <source>
        <dbReference type="ARBA" id="ARBA00022448"/>
    </source>
</evidence>
<keyword evidence="5 19" id="KW-0812">Transmembrane</keyword>
<dbReference type="GO" id="GO:0098719">
    <property type="term" value="P:sodium ion import across plasma membrane"/>
    <property type="evidence" value="ECO:0007669"/>
    <property type="project" value="UniProtKB-ARBA"/>
</dbReference>
<dbReference type="PANTHER" id="PTHR11690">
    <property type="entry name" value="AMILORIDE-SENSITIVE SODIUM CHANNEL-RELATED"/>
    <property type="match status" value="1"/>
</dbReference>
<dbReference type="Gene3D" id="2.60.470.10">
    <property type="entry name" value="Acid-sensing ion channels like domains"/>
    <property type="match status" value="1"/>
</dbReference>
<keyword evidence="11" id="KW-0739">Sodium transport</keyword>
<evidence type="ECO:0000256" key="17">
    <source>
        <dbReference type="ARBA" id="ARBA00050055"/>
    </source>
</evidence>
<comment type="subcellular location">
    <subcellularLocation>
        <location evidence="1">Apical cell membrane</location>
        <topology evidence="1">Multi-pass membrane protein</topology>
    </subcellularLocation>
</comment>
<feature type="region of interest" description="Disordered" evidence="18">
    <location>
        <begin position="638"/>
        <end position="706"/>
    </location>
</feature>
<reference evidence="20" key="1">
    <citation type="submission" date="2020-12" db="EMBL/GenBank/DDBJ databases">
        <authorList>
            <consortium name="Molecular Ecology Group"/>
        </authorList>
    </citation>
    <scope>NUCLEOTIDE SEQUENCE</scope>
    <source>
        <strain evidence="20">TBG_1078</strain>
    </source>
</reference>
<keyword evidence="8" id="KW-0406">Ion transport</keyword>
<dbReference type="NCBIfam" id="TIGR00859">
    <property type="entry name" value="ENaC"/>
    <property type="match status" value="1"/>
</dbReference>
<dbReference type="Pfam" id="PF00858">
    <property type="entry name" value="ASC"/>
    <property type="match status" value="1"/>
</dbReference>
<dbReference type="PROSITE" id="PS01206">
    <property type="entry name" value="ASC"/>
    <property type="match status" value="1"/>
</dbReference>
<dbReference type="GO" id="GO:0034706">
    <property type="term" value="C:sodium channel complex"/>
    <property type="evidence" value="ECO:0007669"/>
    <property type="project" value="TreeGrafter"/>
</dbReference>
<dbReference type="PANTHER" id="PTHR11690:SF19">
    <property type="entry name" value="AMILORIDE-SENSITIVE SODIUM CHANNEL SUBUNIT GAMMA"/>
    <property type="match status" value="1"/>
</dbReference>
<evidence type="ECO:0000313" key="20">
    <source>
        <dbReference type="EMBL" id="CAD7683647.1"/>
    </source>
</evidence>
<dbReference type="GO" id="GO:0015280">
    <property type="term" value="F:ligand-gated sodium channel activity"/>
    <property type="evidence" value="ECO:0007669"/>
    <property type="project" value="InterPro"/>
</dbReference>
<comment type="caution">
    <text evidence="20">The sequence shown here is derived from an EMBL/GenBank/DDBJ whole genome shotgun (WGS) entry which is preliminary data.</text>
</comment>
<keyword evidence="21" id="KW-1185">Reference proteome</keyword>
<proteinExistence type="inferred from homology"/>
<dbReference type="GO" id="GO:0050699">
    <property type="term" value="F:WW domain binding"/>
    <property type="evidence" value="ECO:0007669"/>
    <property type="project" value="UniProtKB-ARBA"/>
</dbReference>
<organism evidence="20 21">
    <name type="scientific">Nyctereutes procyonoides</name>
    <name type="common">Raccoon dog</name>
    <name type="synonym">Canis procyonoides</name>
    <dbReference type="NCBI Taxonomy" id="34880"/>
    <lineage>
        <taxon>Eukaryota</taxon>
        <taxon>Metazoa</taxon>
        <taxon>Chordata</taxon>
        <taxon>Craniata</taxon>
        <taxon>Vertebrata</taxon>
        <taxon>Euteleostomi</taxon>
        <taxon>Mammalia</taxon>
        <taxon>Eutheria</taxon>
        <taxon>Laurasiatheria</taxon>
        <taxon>Carnivora</taxon>
        <taxon>Caniformia</taxon>
        <taxon>Canidae</taxon>
        <taxon>Nyctereutes</taxon>
    </lineage>
</organism>
<gene>
    <name evidence="20" type="ORF">NYPRO_LOCUS16439</name>
</gene>
<feature type="transmembrane region" description="Helical" evidence="19">
    <location>
        <begin position="114"/>
        <end position="139"/>
    </location>
</feature>
<evidence type="ECO:0000256" key="9">
    <source>
        <dbReference type="ARBA" id="ARBA00023136"/>
    </source>
</evidence>
<protein>
    <recommendedName>
        <fullName evidence="16">Epithelial sodium channel subunit gamma</fullName>
    </recommendedName>
    <alternativeName>
        <fullName evidence="17">Amiloride-sensitive sodium channel subunit gamma</fullName>
    </alternativeName>
</protein>
<evidence type="ECO:0000313" key="21">
    <source>
        <dbReference type="Proteomes" id="UP000645828"/>
    </source>
</evidence>
<keyword evidence="12" id="KW-0407">Ion channel</keyword>
<dbReference type="EMBL" id="CAJHUB010000755">
    <property type="protein sequence ID" value="CAD7683647.1"/>
    <property type="molecule type" value="Genomic_DNA"/>
</dbReference>
<evidence type="ECO:0000256" key="1">
    <source>
        <dbReference type="ARBA" id="ARBA00004424"/>
    </source>
</evidence>
<dbReference type="InterPro" id="IPR004724">
    <property type="entry name" value="ENaC_chordates"/>
</dbReference>
<evidence type="ECO:0000256" key="18">
    <source>
        <dbReference type="SAM" id="MobiDB-lite"/>
    </source>
</evidence>
<evidence type="ECO:0000256" key="15">
    <source>
        <dbReference type="ARBA" id="ARBA00049941"/>
    </source>
</evidence>
<feature type="compositionally biased region" description="Polar residues" evidence="18">
    <location>
        <begin position="695"/>
        <end position="706"/>
    </location>
</feature>
<comment type="similarity">
    <text evidence="14">Belongs to the amiloride-sensitive sodium channel (TC 1.A.6) family. SCNN1G subfamily.</text>
</comment>
<comment type="function">
    <text evidence="15">This is one of the three pore-forming subunits of the heterotrimeric epithelial sodium channel (ENaC), a critical regulator of sodium balance and fluid homeostasis. ENaC operates in epithelial tissues, where it mediates the electrodiffusion of sodium ions from extracellular fluid through the apical membrane of cells, with water following osmotically. It plays a key role in maintaining sodium homeostasis through electrogenic sodium reabsorption in the kidneys. Additionally, ENaC is essential for airway surface liquid homeostasis, which is crucial for proper mucus clearance.</text>
</comment>
<evidence type="ECO:0000256" key="3">
    <source>
        <dbReference type="ARBA" id="ARBA00022461"/>
    </source>
</evidence>
<keyword evidence="2" id="KW-0813">Transport</keyword>
<dbReference type="GO" id="GO:0016324">
    <property type="term" value="C:apical plasma membrane"/>
    <property type="evidence" value="ECO:0007669"/>
    <property type="project" value="UniProtKB-SubCell"/>
</dbReference>
<evidence type="ECO:0000256" key="12">
    <source>
        <dbReference type="ARBA" id="ARBA00023303"/>
    </source>
</evidence>
<dbReference type="Proteomes" id="UP000645828">
    <property type="component" value="Unassembled WGS sequence"/>
</dbReference>
<keyword evidence="10" id="KW-1015">Disulfide bond</keyword>
<dbReference type="FunFam" id="1.10.287.770:FF:000005">
    <property type="entry name" value="Amiloride-sensitive sodium channel subunit gamma"/>
    <property type="match status" value="1"/>
</dbReference>
<comment type="catalytic activity">
    <reaction evidence="13">
        <text>Na(+)(in) = Na(+)(out)</text>
        <dbReference type="Rhea" id="RHEA:34963"/>
        <dbReference type="ChEBI" id="CHEBI:29101"/>
    </reaction>
</comment>
<evidence type="ECO:0000256" key="5">
    <source>
        <dbReference type="ARBA" id="ARBA00022692"/>
    </source>
</evidence>
<evidence type="ECO:0000256" key="16">
    <source>
        <dbReference type="ARBA" id="ARBA00050028"/>
    </source>
</evidence>
<dbReference type="InterPro" id="IPR020903">
    <property type="entry name" value="ENaC_CS"/>
</dbReference>
<evidence type="ECO:0000256" key="13">
    <source>
        <dbReference type="ARBA" id="ARBA00036239"/>
    </source>
</evidence>
<evidence type="ECO:0000256" key="4">
    <source>
        <dbReference type="ARBA" id="ARBA00022475"/>
    </source>
</evidence>
<dbReference type="PRINTS" id="PR01078">
    <property type="entry name" value="AMINACHANNEL"/>
</dbReference>
<keyword evidence="9 19" id="KW-0472">Membrane</keyword>
<dbReference type="GO" id="GO:0006883">
    <property type="term" value="P:intracellular sodium ion homeostasis"/>
    <property type="evidence" value="ECO:0007669"/>
    <property type="project" value="UniProtKB-ARBA"/>
</dbReference>
<evidence type="ECO:0000256" key="10">
    <source>
        <dbReference type="ARBA" id="ARBA00023157"/>
    </source>
</evidence>
<evidence type="ECO:0000256" key="6">
    <source>
        <dbReference type="ARBA" id="ARBA00022989"/>
    </source>
</evidence>
<dbReference type="AlphaFoldDB" id="A0A811Z1L9"/>
<keyword evidence="6 19" id="KW-1133">Transmembrane helix</keyword>